<sequence length="236" mass="26782">MDYIKEQPSNADQRQRIALWAWENFERPVRHDELGVDEIDNPVAFALKLQADPEQACDLWARMIRHAYLREVIVLNEIIMMKEVGRAYPKDFDRFEPTPGEVITGSILSIWPRFMGHEVVLCLFEGMNPRDGLMILDGDPEASALLRQISDASLYRVHSAILAGRNRSGDHWLRALCETEPLTDERADAIRAEFDHAGLARDQIAMIRACQAGQWSVTPIGADYVQKKLAALREAA</sequence>
<dbReference type="Proteomes" id="UP000186141">
    <property type="component" value="Unassembled WGS sequence"/>
</dbReference>
<name>A0A1N7L391_9RHOB</name>
<accession>A0A1N7L391</accession>
<evidence type="ECO:0000313" key="2">
    <source>
        <dbReference type="Proteomes" id="UP000186141"/>
    </source>
</evidence>
<keyword evidence="2" id="KW-1185">Reference proteome</keyword>
<evidence type="ECO:0000313" key="1">
    <source>
        <dbReference type="EMBL" id="SIS68329.1"/>
    </source>
</evidence>
<dbReference type="STRING" id="1086013.SAMN05421774_101879"/>
<protein>
    <submittedName>
        <fullName evidence="1">Uncharacterized protein</fullName>
    </submittedName>
</protein>
<dbReference type="OrthoDB" id="7854272at2"/>
<reference evidence="1 2" key="1">
    <citation type="submission" date="2017-01" db="EMBL/GenBank/DDBJ databases">
        <authorList>
            <person name="Mah S.A."/>
            <person name="Swanson W.J."/>
            <person name="Moy G.W."/>
            <person name="Vacquier V.D."/>
        </authorList>
    </citation>
    <scope>NUCLEOTIDE SEQUENCE [LARGE SCALE GENOMIC DNA]</scope>
    <source>
        <strain evidence="1 2">DSM 26375</strain>
    </source>
</reference>
<dbReference type="EMBL" id="FTOT01000001">
    <property type="protein sequence ID" value="SIS68329.1"/>
    <property type="molecule type" value="Genomic_DNA"/>
</dbReference>
<gene>
    <name evidence="1" type="ORF">SAMN05421774_101879</name>
</gene>
<dbReference type="RefSeq" id="WP_076529013.1">
    <property type="nucleotide sequence ID" value="NZ_BMEH01000001.1"/>
</dbReference>
<organism evidence="1 2">
    <name type="scientific">Gemmobacter megaterium</name>
    <dbReference type="NCBI Taxonomy" id="1086013"/>
    <lineage>
        <taxon>Bacteria</taxon>
        <taxon>Pseudomonadati</taxon>
        <taxon>Pseudomonadota</taxon>
        <taxon>Alphaproteobacteria</taxon>
        <taxon>Rhodobacterales</taxon>
        <taxon>Paracoccaceae</taxon>
        <taxon>Gemmobacter</taxon>
    </lineage>
</organism>
<dbReference type="AlphaFoldDB" id="A0A1N7L391"/>
<proteinExistence type="predicted"/>